<reference evidence="3 4" key="1">
    <citation type="submission" date="2019-06" db="EMBL/GenBank/DDBJ databases">
        <title>Metagenome assembled Genome of Spiribacter salinus SL48-SHIP from the microbial mat of Salt Lake 48 (Novosibirsk region, Russia).</title>
        <authorList>
            <person name="Shipova A."/>
            <person name="Rozanov A.S."/>
            <person name="Bryanskaya A.V."/>
            <person name="Peltek S.E."/>
        </authorList>
    </citation>
    <scope>NUCLEOTIDE SEQUENCE [LARGE SCALE GENOMIC DNA]</scope>
    <source>
        <strain evidence="3">SL48-SHIP-2</strain>
    </source>
</reference>
<dbReference type="Pfam" id="PF01177">
    <property type="entry name" value="Asp_Glu_race"/>
    <property type="match status" value="1"/>
</dbReference>
<dbReference type="PANTHER" id="PTHR21198:SF7">
    <property type="entry name" value="ASPARTATE-GLUTAMATE RACEMASE FAMILY"/>
    <property type="match status" value="1"/>
</dbReference>
<accession>A0A540V856</accession>
<dbReference type="Proteomes" id="UP000315400">
    <property type="component" value="Unassembled WGS sequence"/>
</dbReference>
<keyword evidence="2" id="KW-0413">Isomerase</keyword>
<dbReference type="EMBL" id="VIFK01000517">
    <property type="protein sequence ID" value="TQE92950.1"/>
    <property type="molecule type" value="Genomic_DNA"/>
</dbReference>
<organism evidence="3 4">
    <name type="scientific">Spiribacter salinus</name>
    <dbReference type="NCBI Taxonomy" id="1335746"/>
    <lineage>
        <taxon>Bacteria</taxon>
        <taxon>Pseudomonadati</taxon>
        <taxon>Pseudomonadota</taxon>
        <taxon>Gammaproteobacteria</taxon>
        <taxon>Chromatiales</taxon>
        <taxon>Ectothiorhodospiraceae</taxon>
        <taxon>Spiribacter</taxon>
    </lineage>
</organism>
<dbReference type="AlphaFoldDB" id="A0A540V856"/>
<proteinExistence type="inferred from homology"/>
<gene>
    <name evidence="3" type="ORF">FKY71_18635</name>
</gene>
<comment type="similarity">
    <text evidence="1">Belongs to the aspartate/glutamate racemases family.</text>
</comment>
<evidence type="ECO:0000313" key="3">
    <source>
        <dbReference type="EMBL" id="TQE92950.1"/>
    </source>
</evidence>
<evidence type="ECO:0000256" key="2">
    <source>
        <dbReference type="ARBA" id="ARBA00023235"/>
    </source>
</evidence>
<dbReference type="NCBIfam" id="TIGR00035">
    <property type="entry name" value="asp_race"/>
    <property type="match status" value="1"/>
</dbReference>
<sequence>MKTIGLIGGMSWESTQTYYRLINQHVRDERGGLHSATLVLYSVDFAEIEALQHQGNWPATAEKLSAVGRSVESAGAEFLVLCTNTMHKVAAAIERAVSIPLLHIADATAHVLKKDGVTCVGLLGTKFTMEQTFYRGRLQDQGIQVIVPAEPQRERIHTVIYDELCQGVTTSDSKAAYLDIVASLADRGAQGVILGCTEIGLLLRDADTDVKLYDTTAIHAAQAVQLALG</sequence>
<evidence type="ECO:0000256" key="1">
    <source>
        <dbReference type="ARBA" id="ARBA00007847"/>
    </source>
</evidence>
<dbReference type="InterPro" id="IPR004380">
    <property type="entry name" value="Asp_race"/>
</dbReference>
<comment type="caution">
    <text evidence="3">The sequence shown here is derived from an EMBL/GenBank/DDBJ whole genome shotgun (WGS) entry which is preliminary data.</text>
</comment>
<protein>
    <submittedName>
        <fullName evidence="3">Aspartate/glutamate racemase family protein</fullName>
    </submittedName>
</protein>
<dbReference type="InterPro" id="IPR015942">
    <property type="entry name" value="Asp/Glu/hydantoin_racemase"/>
</dbReference>
<dbReference type="SUPFAM" id="SSF53681">
    <property type="entry name" value="Aspartate/glutamate racemase"/>
    <property type="match status" value="2"/>
</dbReference>
<dbReference type="Gene3D" id="3.40.50.1860">
    <property type="match status" value="2"/>
</dbReference>
<dbReference type="InterPro" id="IPR001920">
    <property type="entry name" value="Asp/Glu_race"/>
</dbReference>
<name>A0A540V856_9GAMM</name>
<evidence type="ECO:0000313" key="4">
    <source>
        <dbReference type="Proteomes" id="UP000315400"/>
    </source>
</evidence>
<dbReference type="PANTHER" id="PTHR21198">
    <property type="entry name" value="GLUTAMATE RACEMASE"/>
    <property type="match status" value="1"/>
</dbReference>
<dbReference type="GO" id="GO:0047661">
    <property type="term" value="F:amino-acid racemase activity"/>
    <property type="evidence" value="ECO:0007669"/>
    <property type="project" value="InterPro"/>
</dbReference>